<dbReference type="HOGENOM" id="CLU_2922804_0_0_1"/>
<organism evidence="1 2">
    <name type="scientific">Glarea lozoyensis (strain ATCC 74030 / MF5533)</name>
    <dbReference type="NCBI Taxonomy" id="1104152"/>
    <lineage>
        <taxon>Eukaryota</taxon>
        <taxon>Fungi</taxon>
        <taxon>Dikarya</taxon>
        <taxon>Ascomycota</taxon>
        <taxon>Pezizomycotina</taxon>
        <taxon>Leotiomycetes</taxon>
        <taxon>Helotiales</taxon>
        <taxon>Helotiaceae</taxon>
        <taxon>Glarea</taxon>
    </lineage>
</organism>
<reference evidence="1 2" key="1">
    <citation type="journal article" date="2012" name="Eukaryot. Cell">
        <title>Genome sequence of the fungus Glarea lozoyensis: the first genome sequence of a species from the Helotiaceae family.</title>
        <authorList>
            <person name="Youssar L."/>
            <person name="Gruening B.A."/>
            <person name="Erxleben A."/>
            <person name="Guenther S."/>
            <person name="Huettel W."/>
        </authorList>
    </citation>
    <scope>NUCLEOTIDE SEQUENCE [LARGE SCALE GENOMIC DNA]</scope>
    <source>
        <strain evidence="2">ATCC 74030 / MF5533</strain>
    </source>
</reference>
<dbReference type="EMBL" id="AGUE01000007">
    <property type="protein sequence ID" value="EHL03475.1"/>
    <property type="molecule type" value="Genomic_DNA"/>
</dbReference>
<keyword evidence="2" id="KW-1185">Reference proteome</keyword>
<dbReference type="Proteomes" id="UP000005446">
    <property type="component" value="Unassembled WGS sequence"/>
</dbReference>
<evidence type="ECO:0000313" key="2">
    <source>
        <dbReference type="Proteomes" id="UP000005446"/>
    </source>
</evidence>
<dbReference type="AlphaFoldDB" id="H0EDB2"/>
<sequence>MSIRIHKRTDISSHDPDTSDFVVSWCHQHYVLGYRADHPLHAFLAAIEIWMRMTAIEFCGA</sequence>
<proteinExistence type="predicted"/>
<name>H0EDB2_GLAL7</name>
<accession>H0EDB2</accession>
<dbReference type="InParanoid" id="H0EDB2"/>
<gene>
    <name evidence="1" type="ORF">M7I_0417</name>
</gene>
<comment type="caution">
    <text evidence="1">The sequence shown here is derived from an EMBL/GenBank/DDBJ whole genome shotgun (WGS) entry which is preliminary data.</text>
</comment>
<evidence type="ECO:0000313" key="1">
    <source>
        <dbReference type="EMBL" id="EHL03475.1"/>
    </source>
</evidence>
<protein>
    <submittedName>
        <fullName evidence="1">Uncharacterized protein</fullName>
    </submittedName>
</protein>